<gene>
    <name evidence="2" type="ORF">DEA37_0003507</name>
</gene>
<keyword evidence="3" id="KW-1185">Reference proteome</keyword>
<reference evidence="2 3" key="1">
    <citation type="journal article" date="2019" name="Gigascience">
        <title>Whole-genome sequence of the oriental lung fluke Paragonimus westermani.</title>
        <authorList>
            <person name="Oey H."/>
            <person name="Zakrzewski M."/>
            <person name="Narain K."/>
            <person name="Devi K.R."/>
            <person name="Agatsuma T."/>
            <person name="Nawaratna S."/>
            <person name="Gobert G.N."/>
            <person name="Jones M.K."/>
            <person name="Ragan M.A."/>
            <person name="McManus D.P."/>
            <person name="Krause L."/>
        </authorList>
    </citation>
    <scope>NUCLEOTIDE SEQUENCE [LARGE SCALE GENOMIC DNA]</scope>
    <source>
        <strain evidence="2 3">IND2009</strain>
    </source>
</reference>
<organism evidence="2 3">
    <name type="scientific">Paragonimus westermani</name>
    <dbReference type="NCBI Taxonomy" id="34504"/>
    <lineage>
        <taxon>Eukaryota</taxon>
        <taxon>Metazoa</taxon>
        <taxon>Spiralia</taxon>
        <taxon>Lophotrochozoa</taxon>
        <taxon>Platyhelminthes</taxon>
        <taxon>Trematoda</taxon>
        <taxon>Digenea</taxon>
        <taxon>Plagiorchiida</taxon>
        <taxon>Troglotremata</taxon>
        <taxon>Troglotrematidae</taxon>
        <taxon>Paragonimus</taxon>
    </lineage>
</organism>
<dbReference type="Proteomes" id="UP000324629">
    <property type="component" value="Unassembled WGS sequence"/>
</dbReference>
<evidence type="ECO:0000256" key="1">
    <source>
        <dbReference type="SAM" id="MobiDB-lite"/>
    </source>
</evidence>
<proteinExistence type="predicted"/>
<sequence>MDTSMDDLFSDLDHSNQVPPETDVGKPVSPECLVVHEKAFDEELRITVFKPESLSNALSYEVSLFPSGAKEKKSVKFIAPWCPSLHPSIIFGGSHRVPTDFWPVVRPCVLSLPRTTSTNPRVSVPVCYVSLSWMRVFQQAYRTRGSSSDVHRLLWLLGFPNGLIYQFRLTKQSTFDYTPLFSLTTCEPVVSWVTLNIPTVGDSTVVADLDTNEVVLLVAVGCFGNGVAMFISPEASKSPVHEAHLRFIEFRPPPAPAQLRHIQSHGSWLHLTTTSGHVLSAHFSCVPLQSCQDTAVEANWGVSCELANFPRVPLHMLSVGVKAERAMPRWRYLDLQAFVRLSDGHLGGQQSSGERMRLLDLLCGPDLPEPESLRLPIANLKQTDMIVNCLSDAHHRMNTSVAFLRLLGYPADGQPGEAGHRFREPIKDQLTVDVYLTSNPRVQTSSCLFDLIVLVDVKLASPPVHGTVACLDSLTPEQLASYLLSPDRNALRSTFPDLRLTVRLSPVSREFLDGDSKVGHETHHPSIYCYSEPWFGFGDCFVRERGKTSRRLVLPPTWYASLQQSLEFHKLAGMQVLVYLELSPPALPSILFQPNFSCIKLPTKPFYQVYGPPLPVRIGCRFFDVLHWICPFSLLPNEFQITNSDQTHALSDRTVLTLAYRIRSKTTLNSMLKDITKSHLTTSQMCDSSNFSSIPSGEHCAVCFLPTNQAVTLWWTPLVQSDLATDKCATSLFANAFKLTLSSSCFRTLWSVHLAIEERLRTQSGAHTVCDNSQSTAVTVEDLRVEYGLLKALEHSLQSLRLKKPQCEESEKRSDVANLLSAFCTVRNSIASSWSIG</sequence>
<comment type="caution">
    <text evidence="2">The sequence shown here is derived from an EMBL/GenBank/DDBJ whole genome shotgun (WGS) entry which is preliminary data.</text>
</comment>
<dbReference type="AlphaFoldDB" id="A0A5J4NZ42"/>
<name>A0A5J4NZ42_9TREM</name>
<accession>A0A5J4NZ42</accession>
<dbReference type="EMBL" id="QNGE01000347">
    <property type="protein sequence ID" value="KAA3680803.1"/>
    <property type="molecule type" value="Genomic_DNA"/>
</dbReference>
<evidence type="ECO:0000313" key="3">
    <source>
        <dbReference type="Proteomes" id="UP000324629"/>
    </source>
</evidence>
<protein>
    <submittedName>
        <fullName evidence="2">Uncharacterized protein</fullName>
    </submittedName>
</protein>
<evidence type="ECO:0000313" key="2">
    <source>
        <dbReference type="EMBL" id="KAA3680803.1"/>
    </source>
</evidence>
<feature type="region of interest" description="Disordered" evidence="1">
    <location>
        <begin position="1"/>
        <end position="27"/>
    </location>
</feature>
<feature type="compositionally biased region" description="Acidic residues" evidence="1">
    <location>
        <begin position="1"/>
        <end position="10"/>
    </location>
</feature>